<keyword evidence="1" id="KW-1133">Transmembrane helix</keyword>
<keyword evidence="1" id="KW-0812">Transmembrane</keyword>
<name>A0A397VTK8_9GLOM</name>
<gene>
    <name evidence="2" type="ORF">C2G38_2075810</name>
</gene>
<dbReference type="AlphaFoldDB" id="A0A397VTK8"/>
<evidence type="ECO:0000313" key="3">
    <source>
        <dbReference type="Proteomes" id="UP000266673"/>
    </source>
</evidence>
<feature type="transmembrane region" description="Helical" evidence="1">
    <location>
        <begin position="74"/>
        <end position="91"/>
    </location>
</feature>
<evidence type="ECO:0000313" key="2">
    <source>
        <dbReference type="EMBL" id="RIB22366.1"/>
    </source>
</evidence>
<accession>A0A397VTK8</accession>
<evidence type="ECO:0008006" key="4">
    <source>
        <dbReference type="Google" id="ProtNLM"/>
    </source>
</evidence>
<sequence length="92" mass="11025">MYRRAHSSNRSMNFLFHQTIYSLFLISLFANFFFFLTSRIFICLCSACQISVIIRSSYTHLVHHLVLISLISQRIHPFFSFFFTIFLFLPFI</sequence>
<evidence type="ECO:0000256" key="1">
    <source>
        <dbReference type="SAM" id="Phobius"/>
    </source>
</evidence>
<feature type="transmembrane region" description="Helical" evidence="1">
    <location>
        <begin position="21"/>
        <end position="54"/>
    </location>
</feature>
<comment type="caution">
    <text evidence="2">The sequence shown here is derived from an EMBL/GenBank/DDBJ whole genome shotgun (WGS) entry which is preliminary data.</text>
</comment>
<proteinExistence type="predicted"/>
<keyword evidence="3" id="KW-1185">Reference proteome</keyword>
<organism evidence="2 3">
    <name type="scientific">Gigaspora rosea</name>
    <dbReference type="NCBI Taxonomy" id="44941"/>
    <lineage>
        <taxon>Eukaryota</taxon>
        <taxon>Fungi</taxon>
        <taxon>Fungi incertae sedis</taxon>
        <taxon>Mucoromycota</taxon>
        <taxon>Glomeromycotina</taxon>
        <taxon>Glomeromycetes</taxon>
        <taxon>Diversisporales</taxon>
        <taxon>Gigasporaceae</taxon>
        <taxon>Gigaspora</taxon>
    </lineage>
</organism>
<protein>
    <recommendedName>
        <fullName evidence="4">TLC domain-containing protein</fullName>
    </recommendedName>
</protein>
<dbReference type="EMBL" id="QKWP01000313">
    <property type="protein sequence ID" value="RIB22366.1"/>
    <property type="molecule type" value="Genomic_DNA"/>
</dbReference>
<reference evidence="2 3" key="1">
    <citation type="submission" date="2018-06" db="EMBL/GenBank/DDBJ databases">
        <title>Comparative genomics reveals the genomic features of Rhizophagus irregularis, R. cerebriforme, R. diaphanum and Gigaspora rosea, and their symbiotic lifestyle signature.</title>
        <authorList>
            <person name="Morin E."/>
            <person name="San Clemente H."/>
            <person name="Chen E.C.H."/>
            <person name="De La Providencia I."/>
            <person name="Hainaut M."/>
            <person name="Kuo A."/>
            <person name="Kohler A."/>
            <person name="Murat C."/>
            <person name="Tang N."/>
            <person name="Roy S."/>
            <person name="Loubradou J."/>
            <person name="Henrissat B."/>
            <person name="Grigoriev I.V."/>
            <person name="Corradi N."/>
            <person name="Roux C."/>
            <person name="Martin F.M."/>
        </authorList>
    </citation>
    <scope>NUCLEOTIDE SEQUENCE [LARGE SCALE GENOMIC DNA]</scope>
    <source>
        <strain evidence="2 3">DAOM 194757</strain>
    </source>
</reference>
<keyword evidence="1" id="KW-0472">Membrane</keyword>
<dbReference type="Proteomes" id="UP000266673">
    <property type="component" value="Unassembled WGS sequence"/>
</dbReference>